<evidence type="ECO:0000313" key="2">
    <source>
        <dbReference type="EMBL" id="GCC38848.1"/>
    </source>
</evidence>
<protein>
    <submittedName>
        <fullName evidence="2">Uncharacterized protein</fullName>
    </submittedName>
</protein>
<feature type="non-terminal residue" evidence="2">
    <location>
        <position position="483"/>
    </location>
</feature>
<evidence type="ECO:0000256" key="1">
    <source>
        <dbReference type="SAM" id="MobiDB-lite"/>
    </source>
</evidence>
<feature type="compositionally biased region" description="Basic residues" evidence="1">
    <location>
        <begin position="111"/>
        <end position="121"/>
    </location>
</feature>
<feature type="region of interest" description="Disordered" evidence="1">
    <location>
        <begin position="111"/>
        <end position="213"/>
    </location>
</feature>
<name>A0A401T881_CHIPU</name>
<dbReference type="Proteomes" id="UP000287033">
    <property type="component" value="Unassembled WGS sequence"/>
</dbReference>
<comment type="caution">
    <text evidence="2">The sequence shown here is derived from an EMBL/GenBank/DDBJ whole genome shotgun (WGS) entry which is preliminary data.</text>
</comment>
<reference evidence="2 3" key="1">
    <citation type="journal article" date="2018" name="Nat. Ecol. Evol.">
        <title>Shark genomes provide insights into elasmobranch evolution and the origin of vertebrates.</title>
        <authorList>
            <person name="Hara Y"/>
            <person name="Yamaguchi K"/>
            <person name="Onimaru K"/>
            <person name="Kadota M"/>
            <person name="Koyanagi M"/>
            <person name="Keeley SD"/>
            <person name="Tatsumi K"/>
            <person name="Tanaka K"/>
            <person name="Motone F"/>
            <person name="Kageyama Y"/>
            <person name="Nozu R"/>
            <person name="Adachi N"/>
            <person name="Nishimura O"/>
            <person name="Nakagawa R"/>
            <person name="Tanegashima C"/>
            <person name="Kiyatake I"/>
            <person name="Matsumoto R"/>
            <person name="Murakumo K"/>
            <person name="Nishida K"/>
            <person name="Terakita A"/>
            <person name="Kuratani S"/>
            <person name="Sato K"/>
            <person name="Hyodo S Kuraku.S."/>
        </authorList>
    </citation>
    <scope>NUCLEOTIDE SEQUENCE [LARGE SCALE GENOMIC DNA]</scope>
</reference>
<dbReference type="STRING" id="137246.A0A401T881"/>
<keyword evidence="3" id="KW-1185">Reference proteome</keyword>
<feature type="compositionally biased region" description="Acidic residues" evidence="1">
    <location>
        <begin position="448"/>
        <end position="467"/>
    </location>
</feature>
<feature type="region of interest" description="Disordered" evidence="1">
    <location>
        <begin position="60"/>
        <end position="91"/>
    </location>
</feature>
<feature type="compositionally biased region" description="Low complexity" evidence="1">
    <location>
        <begin position="468"/>
        <end position="483"/>
    </location>
</feature>
<feature type="compositionally biased region" description="Pro residues" evidence="1">
    <location>
        <begin position="142"/>
        <end position="170"/>
    </location>
</feature>
<feature type="compositionally biased region" description="Basic and acidic residues" evidence="1">
    <location>
        <begin position="435"/>
        <end position="447"/>
    </location>
</feature>
<dbReference type="AlphaFoldDB" id="A0A401T881"/>
<proteinExistence type="predicted"/>
<accession>A0A401T881</accession>
<feature type="region of interest" description="Disordered" evidence="1">
    <location>
        <begin position="270"/>
        <end position="483"/>
    </location>
</feature>
<dbReference type="EMBL" id="BEZZ01012567">
    <property type="protein sequence ID" value="GCC38848.1"/>
    <property type="molecule type" value="Genomic_DNA"/>
</dbReference>
<sequence length="483" mass="51170">MGLDTECCCWFFPSYPWVNGLSVCVQCVVVSDCDCTVVFQRSLPAIHQWLELRKEEARARVEEPAGGSQVKDPELPEGEVGRSHCPPTAPLQLPDGVTLIVKPRLGHLTKRELRRCKRRPSATKPVLIHPAVKRTPCKQPGPLLPPQPGARPPPRLIQPAPSVPLPPQPQPVTALAPARPCPSPRLCGASSVRKPRGRRPGRGEGRGRRGGPRAALVPVTVQQAPVILTVPAGVKLLGLPAAGSVLDVASGHTLRLATMIVSQPAFTCPLPRPPASGDGEPGSGSCPTPGAQAGQREEPTVKVGCPGPPLVNGALGSVPNQPPPVKTEPAEGTDPGNPQETRTAVPEQPLSQEPLAPGSPPRDQGAPDPSDQQQALLRLGEELDVGSPLESLSRQPPVPERAEPGTAEASPREERCQELPETSQDGNEDTAPSPEDLKSLLDKVDKDGPEEEEEDDDFDDLTEDEEVLSSASEESALSVPELQ</sequence>
<feature type="compositionally biased region" description="Basic and acidic residues" evidence="1">
    <location>
        <begin position="71"/>
        <end position="82"/>
    </location>
</feature>
<organism evidence="2 3">
    <name type="scientific">Chiloscyllium punctatum</name>
    <name type="common">Brownbanded bambooshark</name>
    <name type="synonym">Hemiscyllium punctatum</name>
    <dbReference type="NCBI Taxonomy" id="137246"/>
    <lineage>
        <taxon>Eukaryota</taxon>
        <taxon>Metazoa</taxon>
        <taxon>Chordata</taxon>
        <taxon>Craniata</taxon>
        <taxon>Vertebrata</taxon>
        <taxon>Chondrichthyes</taxon>
        <taxon>Elasmobranchii</taxon>
        <taxon>Galeomorphii</taxon>
        <taxon>Galeoidea</taxon>
        <taxon>Orectolobiformes</taxon>
        <taxon>Hemiscylliidae</taxon>
        <taxon>Chiloscyllium</taxon>
    </lineage>
</organism>
<evidence type="ECO:0000313" key="3">
    <source>
        <dbReference type="Proteomes" id="UP000287033"/>
    </source>
</evidence>
<gene>
    <name evidence="2" type="ORF">chiPu_0022892</name>
</gene>